<comment type="caution">
    <text evidence="1">The sequence shown here is derived from an EMBL/GenBank/DDBJ whole genome shotgun (WGS) entry which is preliminary data.</text>
</comment>
<name>A0ACB7S5I2_HYAAI</name>
<gene>
    <name evidence="1" type="ORF">HPB50_023958</name>
</gene>
<keyword evidence="2" id="KW-1185">Reference proteome</keyword>
<organism evidence="1 2">
    <name type="scientific">Hyalomma asiaticum</name>
    <name type="common">Tick</name>
    <dbReference type="NCBI Taxonomy" id="266040"/>
    <lineage>
        <taxon>Eukaryota</taxon>
        <taxon>Metazoa</taxon>
        <taxon>Ecdysozoa</taxon>
        <taxon>Arthropoda</taxon>
        <taxon>Chelicerata</taxon>
        <taxon>Arachnida</taxon>
        <taxon>Acari</taxon>
        <taxon>Parasitiformes</taxon>
        <taxon>Ixodida</taxon>
        <taxon>Ixodoidea</taxon>
        <taxon>Ixodidae</taxon>
        <taxon>Hyalomminae</taxon>
        <taxon>Hyalomma</taxon>
    </lineage>
</organism>
<accession>A0ACB7S5I2</accession>
<proteinExistence type="predicted"/>
<protein>
    <submittedName>
        <fullName evidence="1">Uncharacterized protein</fullName>
    </submittedName>
</protein>
<evidence type="ECO:0000313" key="1">
    <source>
        <dbReference type="EMBL" id="KAH6929159.1"/>
    </source>
</evidence>
<dbReference type="Proteomes" id="UP000821845">
    <property type="component" value="Chromosome 6"/>
</dbReference>
<sequence>MPKITLAPVSPNNSEKMKVNLAFHLFGPQVIRGLYFYKNEKEEEWGDPAPTQACSCGSWWKQ</sequence>
<dbReference type="EMBL" id="CM023486">
    <property type="protein sequence ID" value="KAH6929159.1"/>
    <property type="molecule type" value="Genomic_DNA"/>
</dbReference>
<evidence type="ECO:0000313" key="2">
    <source>
        <dbReference type="Proteomes" id="UP000821845"/>
    </source>
</evidence>
<reference evidence="1" key="1">
    <citation type="submission" date="2020-05" db="EMBL/GenBank/DDBJ databases">
        <title>Large-scale comparative analyses of tick genomes elucidate their genetic diversity and vector capacities.</title>
        <authorList>
            <person name="Jia N."/>
            <person name="Wang J."/>
            <person name="Shi W."/>
            <person name="Du L."/>
            <person name="Sun Y."/>
            <person name="Zhan W."/>
            <person name="Jiang J."/>
            <person name="Wang Q."/>
            <person name="Zhang B."/>
            <person name="Ji P."/>
            <person name="Sakyi L.B."/>
            <person name="Cui X."/>
            <person name="Yuan T."/>
            <person name="Jiang B."/>
            <person name="Yang W."/>
            <person name="Lam T.T.-Y."/>
            <person name="Chang Q."/>
            <person name="Ding S."/>
            <person name="Wang X."/>
            <person name="Zhu J."/>
            <person name="Ruan X."/>
            <person name="Zhao L."/>
            <person name="Wei J."/>
            <person name="Que T."/>
            <person name="Du C."/>
            <person name="Cheng J."/>
            <person name="Dai P."/>
            <person name="Han X."/>
            <person name="Huang E."/>
            <person name="Gao Y."/>
            <person name="Liu J."/>
            <person name="Shao H."/>
            <person name="Ye R."/>
            <person name="Li L."/>
            <person name="Wei W."/>
            <person name="Wang X."/>
            <person name="Wang C."/>
            <person name="Yang T."/>
            <person name="Huo Q."/>
            <person name="Li W."/>
            <person name="Guo W."/>
            <person name="Chen H."/>
            <person name="Zhou L."/>
            <person name="Ni X."/>
            <person name="Tian J."/>
            <person name="Zhou Y."/>
            <person name="Sheng Y."/>
            <person name="Liu T."/>
            <person name="Pan Y."/>
            <person name="Xia L."/>
            <person name="Li J."/>
            <person name="Zhao F."/>
            <person name="Cao W."/>
        </authorList>
    </citation>
    <scope>NUCLEOTIDE SEQUENCE</scope>
    <source>
        <strain evidence="1">Hyas-2018</strain>
    </source>
</reference>